<feature type="non-terminal residue" evidence="14">
    <location>
        <position position="309"/>
    </location>
</feature>
<keyword evidence="15" id="KW-1185">Reference proteome</keyword>
<keyword evidence="12" id="KW-0326">Glycosidase</keyword>
<dbReference type="InterPro" id="IPR030841">
    <property type="entry name" value="NTH1"/>
</dbReference>
<gene>
    <name evidence="14" type="ORF">PFISCL1PPCAC_11346</name>
</gene>
<evidence type="ECO:0000256" key="10">
    <source>
        <dbReference type="ARBA" id="ARBA00023204"/>
    </source>
</evidence>
<dbReference type="SUPFAM" id="SSF48150">
    <property type="entry name" value="DNA-glycosylase"/>
    <property type="match status" value="1"/>
</dbReference>
<dbReference type="EC" id="4.2.99.18" evidence="3"/>
<feature type="domain" description="HhH-GPD" evidence="13">
    <location>
        <begin position="126"/>
        <end position="274"/>
    </location>
</feature>
<feature type="non-terminal residue" evidence="14">
    <location>
        <position position="1"/>
    </location>
</feature>
<evidence type="ECO:0000256" key="7">
    <source>
        <dbReference type="ARBA" id="ARBA00022801"/>
    </source>
</evidence>
<dbReference type="GO" id="GO:0000703">
    <property type="term" value="F:oxidized pyrimidine nucleobase lesion DNA N-glycosylase activity"/>
    <property type="evidence" value="ECO:0007669"/>
    <property type="project" value="TreeGrafter"/>
</dbReference>
<evidence type="ECO:0000256" key="4">
    <source>
        <dbReference type="ARBA" id="ARBA00022485"/>
    </source>
</evidence>
<sequence length="309" mass="35018">IQTLRSIIRSIMVGTRSAGRKREGGKSMEEIKDQLKAKYQRKTKEESGIEERKDEEIATAKDEMKMFQFAQQPIDIEDIWQRDLTAIAGMRKNQDAAVDTMGCHMLHDKEAEPKVQRFQILLALMLSSQTKDEVTSAAMQRLRARGCTIDSMLAMSRSELEQLLTPVGFYRRKAEFIQEAAAVLKEKHAGDIPDTIEGLCALKGVGPKMAHLVMQTAFGRTLGVAVDTHVHRIANRLHWVKTKAPEQTQKQLEELLPRQEWSRVNKLLVGFGQQICMPVRPKCVDCQLNATCPSSTEKNKKKKSEEKED</sequence>
<dbReference type="GO" id="GO:0046872">
    <property type="term" value="F:metal ion binding"/>
    <property type="evidence" value="ECO:0007669"/>
    <property type="project" value="UniProtKB-KW"/>
</dbReference>
<comment type="similarity">
    <text evidence="2">Belongs to the Nth/MutY family.</text>
</comment>
<evidence type="ECO:0000256" key="3">
    <source>
        <dbReference type="ARBA" id="ARBA00012720"/>
    </source>
</evidence>
<dbReference type="PROSITE" id="PS00764">
    <property type="entry name" value="ENDONUCLEASE_III_1"/>
    <property type="match status" value="1"/>
</dbReference>
<dbReference type="PANTHER" id="PTHR43286:SF1">
    <property type="entry name" value="ENDONUCLEASE III-LIKE PROTEIN 1"/>
    <property type="match status" value="1"/>
</dbReference>
<evidence type="ECO:0000256" key="11">
    <source>
        <dbReference type="ARBA" id="ARBA00023239"/>
    </source>
</evidence>
<evidence type="ECO:0000259" key="13">
    <source>
        <dbReference type="SMART" id="SM00478"/>
    </source>
</evidence>
<dbReference type="HAMAP" id="MF_03183">
    <property type="entry name" value="Endonuclease_III_Nth"/>
    <property type="match status" value="1"/>
</dbReference>
<dbReference type="InterPro" id="IPR004035">
    <property type="entry name" value="Endouclease-III_FeS-bd_BS"/>
</dbReference>
<evidence type="ECO:0000256" key="6">
    <source>
        <dbReference type="ARBA" id="ARBA00022763"/>
    </source>
</evidence>
<dbReference type="GO" id="GO:0006285">
    <property type="term" value="P:base-excision repair, AP site formation"/>
    <property type="evidence" value="ECO:0007669"/>
    <property type="project" value="InterPro"/>
</dbReference>
<evidence type="ECO:0000313" key="14">
    <source>
        <dbReference type="EMBL" id="GMT20049.1"/>
    </source>
</evidence>
<dbReference type="EMBL" id="BTSY01000003">
    <property type="protein sequence ID" value="GMT20049.1"/>
    <property type="molecule type" value="Genomic_DNA"/>
</dbReference>
<dbReference type="CDD" id="cd00056">
    <property type="entry name" value="ENDO3c"/>
    <property type="match status" value="1"/>
</dbReference>
<dbReference type="Gene3D" id="1.10.1670.10">
    <property type="entry name" value="Helix-hairpin-Helix base-excision DNA repair enzymes (C-terminal)"/>
    <property type="match status" value="1"/>
</dbReference>
<dbReference type="InterPro" id="IPR011257">
    <property type="entry name" value="DNA_glycosylase"/>
</dbReference>
<keyword evidence="6" id="KW-0227">DNA damage</keyword>
<evidence type="ECO:0000256" key="1">
    <source>
        <dbReference type="ARBA" id="ARBA00001966"/>
    </source>
</evidence>
<dbReference type="Pfam" id="PF00633">
    <property type="entry name" value="HHH"/>
    <property type="match status" value="1"/>
</dbReference>
<keyword evidence="5" id="KW-0479">Metal-binding</keyword>
<evidence type="ECO:0000256" key="9">
    <source>
        <dbReference type="ARBA" id="ARBA00023014"/>
    </source>
</evidence>
<evidence type="ECO:0000256" key="5">
    <source>
        <dbReference type="ARBA" id="ARBA00022723"/>
    </source>
</evidence>
<dbReference type="GO" id="GO:0140078">
    <property type="term" value="F:class I DNA-(apurinic or apyrimidinic site) endonuclease activity"/>
    <property type="evidence" value="ECO:0007669"/>
    <property type="project" value="UniProtKB-EC"/>
</dbReference>
<dbReference type="AlphaFoldDB" id="A0AAV5VQJ1"/>
<dbReference type="Proteomes" id="UP001432322">
    <property type="component" value="Unassembled WGS sequence"/>
</dbReference>
<dbReference type="PANTHER" id="PTHR43286">
    <property type="entry name" value="ENDONUCLEASE III-LIKE PROTEIN 1"/>
    <property type="match status" value="1"/>
</dbReference>
<proteinExistence type="inferred from homology"/>
<organism evidence="14 15">
    <name type="scientific">Pristionchus fissidentatus</name>
    <dbReference type="NCBI Taxonomy" id="1538716"/>
    <lineage>
        <taxon>Eukaryota</taxon>
        <taxon>Metazoa</taxon>
        <taxon>Ecdysozoa</taxon>
        <taxon>Nematoda</taxon>
        <taxon>Chromadorea</taxon>
        <taxon>Rhabditida</taxon>
        <taxon>Rhabditina</taxon>
        <taxon>Diplogasteromorpha</taxon>
        <taxon>Diplogasteroidea</taxon>
        <taxon>Neodiplogasteridae</taxon>
        <taxon>Pristionchus</taxon>
    </lineage>
</organism>
<dbReference type="FunFam" id="1.10.340.30:FF:000005">
    <property type="entry name" value="Endonuclease III-like protein 1"/>
    <property type="match status" value="1"/>
</dbReference>
<comment type="caution">
    <text evidence="14">The sequence shown here is derived from an EMBL/GenBank/DDBJ whole genome shotgun (WGS) entry which is preliminary data.</text>
</comment>
<dbReference type="GO" id="GO:0005634">
    <property type="term" value="C:nucleus"/>
    <property type="evidence" value="ECO:0007669"/>
    <property type="project" value="InterPro"/>
</dbReference>
<keyword evidence="7" id="KW-0378">Hydrolase</keyword>
<keyword evidence="11" id="KW-0456">Lyase</keyword>
<protein>
    <recommendedName>
        <fullName evidence="3">DNA-(apurinic or apyrimidinic site) lyase</fullName>
        <ecNumber evidence="3">4.2.99.18</ecNumber>
    </recommendedName>
</protein>
<dbReference type="InterPro" id="IPR023170">
    <property type="entry name" value="HhH_base_excis_C"/>
</dbReference>
<evidence type="ECO:0000256" key="2">
    <source>
        <dbReference type="ARBA" id="ARBA00008343"/>
    </source>
</evidence>
<dbReference type="GO" id="GO:0051539">
    <property type="term" value="F:4 iron, 4 sulfur cluster binding"/>
    <property type="evidence" value="ECO:0007669"/>
    <property type="project" value="UniProtKB-KW"/>
</dbReference>
<dbReference type="Gene3D" id="1.10.340.30">
    <property type="entry name" value="Hypothetical protein, domain 2"/>
    <property type="match status" value="1"/>
</dbReference>
<evidence type="ECO:0000256" key="12">
    <source>
        <dbReference type="ARBA" id="ARBA00023295"/>
    </source>
</evidence>
<dbReference type="GO" id="GO:0003677">
    <property type="term" value="F:DNA binding"/>
    <property type="evidence" value="ECO:0007669"/>
    <property type="project" value="InterPro"/>
</dbReference>
<dbReference type="InterPro" id="IPR003265">
    <property type="entry name" value="HhH-GPD_domain"/>
</dbReference>
<keyword evidence="10" id="KW-0234">DNA repair</keyword>
<evidence type="ECO:0000256" key="8">
    <source>
        <dbReference type="ARBA" id="ARBA00023004"/>
    </source>
</evidence>
<name>A0AAV5VQJ1_9BILA</name>
<keyword evidence="4" id="KW-0004">4Fe-4S</keyword>
<keyword evidence="8" id="KW-0408">Iron</keyword>
<keyword evidence="9" id="KW-0411">Iron-sulfur</keyword>
<evidence type="ECO:0000313" key="15">
    <source>
        <dbReference type="Proteomes" id="UP001432322"/>
    </source>
</evidence>
<dbReference type="Pfam" id="PF00730">
    <property type="entry name" value="HhH-GPD"/>
    <property type="match status" value="1"/>
</dbReference>
<comment type="cofactor">
    <cofactor evidence="1">
        <name>[4Fe-4S] cluster</name>
        <dbReference type="ChEBI" id="CHEBI:49883"/>
    </cofactor>
</comment>
<reference evidence="14" key="1">
    <citation type="submission" date="2023-10" db="EMBL/GenBank/DDBJ databases">
        <title>Genome assembly of Pristionchus species.</title>
        <authorList>
            <person name="Yoshida K."/>
            <person name="Sommer R.J."/>
        </authorList>
    </citation>
    <scope>NUCLEOTIDE SEQUENCE</scope>
    <source>
        <strain evidence="14">RS5133</strain>
    </source>
</reference>
<dbReference type="GO" id="GO:0006289">
    <property type="term" value="P:nucleotide-excision repair"/>
    <property type="evidence" value="ECO:0007669"/>
    <property type="project" value="TreeGrafter"/>
</dbReference>
<accession>A0AAV5VQJ1</accession>
<dbReference type="SMART" id="SM00478">
    <property type="entry name" value="ENDO3c"/>
    <property type="match status" value="1"/>
</dbReference>
<dbReference type="InterPro" id="IPR000445">
    <property type="entry name" value="HhH_motif"/>
</dbReference>